<gene>
    <name evidence="2" type="ORF">COLSTE_01679</name>
</gene>
<organism evidence="2 3">
    <name type="scientific">Collinsella stercoris DSM 13279</name>
    <dbReference type="NCBI Taxonomy" id="445975"/>
    <lineage>
        <taxon>Bacteria</taxon>
        <taxon>Bacillati</taxon>
        <taxon>Actinomycetota</taxon>
        <taxon>Coriobacteriia</taxon>
        <taxon>Coriobacteriales</taxon>
        <taxon>Coriobacteriaceae</taxon>
        <taxon>Collinsella</taxon>
    </lineage>
</organism>
<evidence type="ECO:0000313" key="3">
    <source>
        <dbReference type="Proteomes" id="UP000003560"/>
    </source>
</evidence>
<accession>B6GC60</accession>
<sequence>MPRQSIKQVFSFRNVVARSQPPQPWQRRVGGRGEPLARFLRQSRS</sequence>
<protein>
    <submittedName>
        <fullName evidence="2">Uncharacterized protein</fullName>
    </submittedName>
</protein>
<dbReference type="EMBL" id="ABXJ01000090">
    <property type="protein sequence ID" value="EEA90135.1"/>
    <property type="molecule type" value="Genomic_DNA"/>
</dbReference>
<name>B6GC60_9ACTN</name>
<feature type="region of interest" description="Disordered" evidence="1">
    <location>
        <begin position="20"/>
        <end position="45"/>
    </location>
</feature>
<comment type="caution">
    <text evidence="2">The sequence shown here is derived from an EMBL/GenBank/DDBJ whole genome shotgun (WGS) entry which is preliminary data.</text>
</comment>
<evidence type="ECO:0000313" key="2">
    <source>
        <dbReference type="EMBL" id="EEA90135.1"/>
    </source>
</evidence>
<dbReference type="Proteomes" id="UP000003560">
    <property type="component" value="Unassembled WGS sequence"/>
</dbReference>
<evidence type="ECO:0000256" key="1">
    <source>
        <dbReference type="SAM" id="MobiDB-lite"/>
    </source>
</evidence>
<keyword evidence="3" id="KW-1185">Reference proteome</keyword>
<dbReference type="AlphaFoldDB" id="B6GC60"/>
<dbReference type="HOGENOM" id="CLU_3198510_0_0_11"/>
<reference evidence="2 3" key="2">
    <citation type="submission" date="2008-10" db="EMBL/GenBank/DDBJ databases">
        <authorList>
            <person name="Fulton L."/>
            <person name="Clifton S."/>
            <person name="Fulton B."/>
            <person name="Xu J."/>
            <person name="Minx P."/>
            <person name="Pepin K.H."/>
            <person name="Johnson M."/>
            <person name="Thiruvilangam P."/>
            <person name="Bhonagiri V."/>
            <person name="Nash W.E."/>
            <person name="Mardis E.R."/>
            <person name="Wilson R.K."/>
        </authorList>
    </citation>
    <scope>NUCLEOTIDE SEQUENCE [LARGE SCALE GENOMIC DNA]</scope>
    <source>
        <strain evidence="2 3">DSM 13279</strain>
    </source>
</reference>
<reference evidence="2 3" key="1">
    <citation type="submission" date="2008-10" db="EMBL/GenBank/DDBJ databases">
        <title>Draft genome sequence of Collinsella stercoris (DSM 13279).</title>
        <authorList>
            <person name="Sudarsanam P."/>
            <person name="Ley R."/>
            <person name="Guruge J."/>
            <person name="Turnbaugh P.J."/>
            <person name="Mahowald M."/>
            <person name="Liep D."/>
            <person name="Gordon J."/>
        </authorList>
    </citation>
    <scope>NUCLEOTIDE SEQUENCE [LARGE SCALE GENOMIC DNA]</scope>
    <source>
        <strain evidence="2 3">DSM 13279</strain>
    </source>
</reference>
<proteinExistence type="predicted"/>